<dbReference type="Pfam" id="PF02909">
    <property type="entry name" value="TetR_C_1"/>
    <property type="match status" value="1"/>
</dbReference>
<reference evidence="7 8" key="1">
    <citation type="submission" date="2020-04" db="EMBL/GenBank/DDBJ databases">
        <title>MicrobeNet Type strains.</title>
        <authorList>
            <person name="Nicholson A.C."/>
        </authorList>
    </citation>
    <scope>NUCLEOTIDE SEQUENCE [LARGE SCALE GENOMIC DNA]</scope>
    <source>
        <strain evidence="7 8">JCM 12354</strain>
    </source>
</reference>
<feature type="domain" description="HTH tetR-type" evidence="6">
    <location>
        <begin position="27"/>
        <end position="87"/>
    </location>
</feature>
<keyword evidence="4" id="KW-0804">Transcription</keyword>
<evidence type="ECO:0000313" key="8">
    <source>
        <dbReference type="Proteomes" id="UP000565711"/>
    </source>
</evidence>
<evidence type="ECO:0000313" key="7">
    <source>
        <dbReference type="EMBL" id="NKY50351.1"/>
    </source>
</evidence>
<name>A0A846XYB4_9NOCA</name>
<accession>A0A846XYB4</accession>
<keyword evidence="1" id="KW-0678">Repressor</keyword>
<comment type="caution">
    <text evidence="7">The sequence shown here is derived from an EMBL/GenBank/DDBJ whole genome shotgun (WGS) entry which is preliminary data.</text>
</comment>
<dbReference type="PANTHER" id="PTHR30055">
    <property type="entry name" value="HTH-TYPE TRANSCRIPTIONAL REGULATOR RUTR"/>
    <property type="match status" value="1"/>
</dbReference>
<evidence type="ECO:0000256" key="4">
    <source>
        <dbReference type="ARBA" id="ARBA00023163"/>
    </source>
</evidence>
<keyword evidence="8" id="KW-1185">Reference proteome</keyword>
<evidence type="ECO:0000259" key="6">
    <source>
        <dbReference type="PROSITE" id="PS50977"/>
    </source>
</evidence>
<dbReference type="Pfam" id="PF00440">
    <property type="entry name" value="TetR_N"/>
    <property type="match status" value="1"/>
</dbReference>
<dbReference type="PANTHER" id="PTHR30055:SF151">
    <property type="entry name" value="TRANSCRIPTIONAL REGULATORY PROTEIN"/>
    <property type="match status" value="1"/>
</dbReference>
<dbReference type="EMBL" id="JAAXOP010000004">
    <property type="protein sequence ID" value="NKY50351.1"/>
    <property type="molecule type" value="Genomic_DNA"/>
</dbReference>
<protein>
    <submittedName>
        <fullName evidence="7">TetR/AcrR family transcriptional regulator</fullName>
    </submittedName>
</protein>
<dbReference type="GO" id="GO:0003700">
    <property type="term" value="F:DNA-binding transcription factor activity"/>
    <property type="evidence" value="ECO:0007669"/>
    <property type="project" value="TreeGrafter"/>
</dbReference>
<dbReference type="GO" id="GO:0000976">
    <property type="term" value="F:transcription cis-regulatory region binding"/>
    <property type="evidence" value="ECO:0007669"/>
    <property type="project" value="TreeGrafter"/>
</dbReference>
<dbReference type="SUPFAM" id="SSF46689">
    <property type="entry name" value="Homeodomain-like"/>
    <property type="match status" value="1"/>
</dbReference>
<dbReference type="InterPro" id="IPR001647">
    <property type="entry name" value="HTH_TetR"/>
</dbReference>
<evidence type="ECO:0000256" key="3">
    <source>
        <dbReference type="ARBA" id="ARBA00023125"/>
    </source>
</evidence>
<evidence type="ECO:0000256" key="5">
    <source>
        <dbReference type="PROSITE-ProRule" id="PRU00335"/>
    </source>
</evidence>
<evidence type="ECO:0000256" key="1">
    <source>
        <dbReference type="ARBA" id="ARBA00022491"/>
    </source>
</evidence>
<dbReference type="PRINTS" id="PR00400">
    <property type="entry name" value="TETREPRESSOR"/>
</dbReference>
<dbReference type="AlphaFoldDB" id="A0A846XYB4"/>
<dbReference type="GO" id="GO:0046677">
    <property type="term" value="P:response to antibiotic"/>
    <property type="evidence" value="ECO:0007669"/>
    <property type="project" value="InterPro"/>
</dbReference>
<proteinExistence type="predicted"/>
<feature type="DNA-binding region" description="H-T-H motif" evidence="5">
    <location>
        <begin position="50"/>
        <end position="69"/>
    </location>
</feature>
<dbReference type="RefSeq" id="WP_067879048.1">
    <property type="nucleotide sequence ID" value="NZ_JAAXOP010000004.1"/>
</dbReference>
<dbReference type="PROSITE" id="PS50977">
    <property type="entry name" value="HTH_TETR_2"/>
    <property type="match status" value="1"/>
</dbReference>
<keyword evidence="3 5" id="KW-0238">DNA-binding</keyword>
<dbReference type="InterPro" id="IPR050109">
    <property type="entry name" value="HTH-type_TetR-like_transc_reg"/>
</dbReference>
<dbReference type="GO" id="GO:0045892">
    <property type="term" value="P:negative regulation of DNA-templated transcription"/>
    <property type="evidence" value="ECO:0007669"/>
    <property type="project" value="InterPro"/>
</dbReference>
<dbReference type="Gene3D" id="1.10.357.10">
    <property type="entry name" value="Tetracycline Repressor, domain 2"/>
    <property type="match status" value="1"/>
</dbReference>
<keyword evidence="2" id="KW-0805">Transcription regulation</keyword>
<evidence type="ECO:0000256" key="2">
    <source>
        <dbReference type="ARBA" id="ARBA00023015"/>
    </source>
</evidence>
<dbReference type="SUPFAM" id="SSF48498">
    <property type="entry name" value="Tetracyclin repressor-like, C-terminal domain"/>
    <property type="match status" value="1"/>
</dbReference>
<dbReference type="InterPro" id="IPR009057">
    <property type="entry name" value="Homeodomain-like_sf"/>
</dbReference>
<dbReference type="InterPro" id="IPR036271">
    <property type="entry name" value="Tet_transcr_reg_TetR-rel_C_sf"/>
</dbReference>
<dbReference type="Proteomes" id="UP000565711">
    <property type="component" value="Unassembled WGS sequence"/>
</dbReference>
<dbReference type="InterPro" id="IPR004111">
    <property type="entry name" value="Repressor_TetR_C"/>
</dbReference>
<organism evidence="7 8">
    <name type="scientific">Nocardia vermiculata</name>
    <dbReference type="NCBI Taxonomy" id="257274"/>
    <lineage>
        <taxon>Bacteria</taxon>
        <taxon>Bacillati</taxon>
        <taxon>Actinomycetota</taxon>
        <taxon>Actinomycetes</taxon>
        <taxon>Mycobacteriales</taxon>
        <taxon>Nocardiaceae</taxon>
        <taxon>Nocardia</taxon>
    </lineage>
</organism>
<gene>
    <name evidence="7" type="ORF">HGA08_09030</name>
</gene>
<sequence length="248" mass="27129">MAGTNEPAGLWRLWRLPVESRLGRPADLDIDRVVAAALVLADRDGLAGVTLPKVAESLGVTKMALYRYVGSKDELYILLADAAMAPVPQPWSGMDWRAALRAWAYANREVFRRHPWLAHLPTPGPPSGPNGIGWMDLALQALRETTLDWPSKVGVVALVGGWVRESAILEQDLADGRRGRQQSEVERDYGRALAELVAPERFPEAARLFASSAFEPDPAADVDADFTFGLDTLLDGIAVRIERSNGNH</sequence>
<dbReference type="PRINTS" id="PR00455">
    <property type="entry name" value="HTHTETR"/>
</dbReference>
<dbReference type="Gene3D" id="1.10.10.60">
    <property type="entry name" value="Homeodomain-like"/>
    <property type="match status" value="1"/>
</dbReference>
<dbReference type="InterPro" id="IPR003012">
    <property type="entry name" value="Tet_transcr_reg_TetR"/>
</dbReference>